<dbReference type="Proteomes" id="UP000785679">
    <property type="component" value="Unassembled WGS sequence"/>
</dbReference>
<accession>A0A8J8NNN0</accession>
<protein>
    <submittedName>
        <fullName evidence="2">Uncharacterized protein</fullName>
    </submittedName>
</protein>
<feature type="region of interest" description="Disordered" evidence="1">
    <location>
        <begin position="87"/>
        <end position="135"/>
    </location>
</feature>
<comment type="caution">
    <text evidence="2">The sequence shown here is derived from an EMBL/GenBank/DDBJ whole genome shotgun (WGS) entry which is preliminary data.</text>
</comment>
<evidence type="ECO:0000313" key="3">
    <source>
        <dbReference type="Proteomes" id="UP000785679"/>
    </source>
</evidence>
<dbReference type="AlphaFoldDB" id="A0A8J8NNN0"/>
<name>A0A8J8NNN0_HALGN</name>
<evidence type="ECO:0000256" key="1">
    <source>
        <dbReference type="SAM" id="MobiDB-lite"/>
    </source>
</evidence>
<proteinExistence type="predicted"/>
<evidence type="ECO:0000313" key="2">
    <source>
        <dbReference type="EMBL" id="TNV78997.1"/>
    </source>
</evidence>
<gene>
    <name evidence="2" type="ORF">FGO68_gene2940</name>
</gene>
<keyword evidence="3" id="KW-1185">Reference proteome</keyword>
<dbReference type="EMBL" id="RRYP01009539">
    <property type="protein sequence ID" value="TNV78997.1"/>
    <property type="molecule type" value="Genomic_DNA"/>
</dbReference>
<sequence>MIKEFDYSALDDKTYSGFHFFNTFFFDQFRIFWTGSAILYLSFEITSQQDSHTSANQANLLQTENTVENPPVDISTLISSHQKANRKFSKLQPASESKPKPQTVIKAMRKQKHREPERRTEINYTSEAEDNHTNNDDQLKAAIEDLEQINDLLQYDIAKSIVALYFVSVVAGRRDLVQERTQNLMTPNARVQSIRFTPLLARRQD</sequence>
<reference evidence="2" key="1">
    <citation type="submission" date="2019-06" db="EMBL/GenBank/DDBJ databases">
        <authorList>
            <person name="Zheng W."/>
        </authorList>
    </citation>
    <scope>NUCLEOTIDE SEQUENCE</scope>
    <source>
        <strain evidence="2">QDHG01</strain>
    </source>
</reference>
<organism evidence="2 3">
    <name type="scientific">Halteria grandinella</name>
    <dbReference type="NCBI Taxonomy" id="5974"/>
    <lineage>
        <taxon>Eukaryota</taxon>
        <taxon>Sar</taxon>
        <taxon>Alveolata</taxon>
        <taxon>Ciliophora</taxon>
        <taxon>Intramacronucleata</taxon>
        <taxon>Spirotrichea</taxon>
        <taxon>Stichotrichia</taxon>
        <taxon>Sporadotrichida</taxon>
        <taxon>Halteriidae</taxon>
        <taxon>Halteria</taxon>
    </lineage>
</organism>